<evidence type="ECO:0000313" key="2">
    <source>
        <dbReference type="EMBL" id="MCS5725166.1"/>
    </source>
</evidence>
<dbReference type="Pfam" id="PF13302">
    <property type="entry name" value="Acetyltransf_3"/>
    <property type="match status" value="1"/>
</dbReference>
<organism evidence="2 3">
    <name type="scientific">Herbiconiux oxytropis</name>
    <dbReference type="NCBI Taxonomy" id="2970915"/>
    <lineage>
        <taxon>Bacteria</taxon>
        <taxon>Bacillati</taxon>
        <taxon>Actinomycetota</taxon>
        <taxon>Actinomycetes</taxon>
        <taxon>Micrococcales</taxon>
        <taxon>Microbacteriaceae</taxon>
        <taxon>Herbiconiux</taxon>
    </lineage>
</organism>
<dbReference type="RefSeq" id="WP_259525640.1">
    <property type="nucleotide sequence ID" value="NZ_JANLCK010000002.1"/>
</dbReference>
<name>A0AA42BTH0_9MICO</name>
<gene>
    <name evidence="2" type="ORF">N1028_04585</name>
</gene>
<evidence type="ECO:0000313" key="3">
    <source>
        <dbReference type="Proteomes" id="UP001165587"/>
    </source>
</evidence>
<dbReference type="Proteomes" id="UP001165587">
    <property type="component" value="Unassembled WGS sequence"/>
</dbReference>
<dbReference type="InterPro" id="IPR016181">
    <property type="entry name" value="Acyl_CoA_acyltransferase"/>
</dbReference>
<protein>
    <submittedName>
        <fullName evidence="2">GNAT family N-acetyltransferase</fullName>
    </submittedName>
</protein>
<proteinExistence type="predicted"/>
<dbReference type="InterPro" id="IPR000182">
    <property type="entry name" value="GNAT_dom"/>
</dbReference>
<dbReference type="PANTHER" id="PTHR43792">
    <property type="entry name" value="GNAT FAMILY, PUTATIVE (AFU_ORTHOLOGUE AFUA_3G00765)-RELATED-RELATED"/>
    <property type="match status" value="1"/>
</dbReference>
<dbReference type="AlphaFoldDB" id="A0AA42BTH0"/>
<reference evidence="2" key="1">
    <citation type="submission" date="2022-08" db="EMBL/GenBank/DDBJ databases">
        <authorList>
            <person name="Deng Y."/>
            <person name="Han X.-F."/>
            <person name="Zhang Y.-Q."/>
        </authorList>
    </citation>
    <scope>NUCLEOTIDE SEQUENCE</scope>
    <source>
        <strain evidence="2">CPCC 203407</strain>
    </source>
</reference>
<dbReference type="SUPFAM" id="SSF55729">
    <property type="entry name" value="Acyl-CoA N-acyltransferases (Nat)"/>
    <property type="match status" value="1"/>
</dbReference>
<accession>A0AA42BTH0</accession>
<keyword evidence="3" id="KW-1185">Reference proteome</keyword>
<dbReference type="Gene3D" id="3.40.630.30">
    <property type="match status" value="1"/>
</dbReference>
<dbReference type="PROSITE" id="PS51186">
    <property type="entry name" value="GNAT"/>
    <property type="match status" value="1"/>
</dbReference>
<dbReference type="GO" id="GO:0016747">
    <property type="term" value="F:acyltransferase activity, transferring groups other than amino-acyl groups"/>
    <property type="evidence" value="ECO:0007669"/>
    <property type="project" value="InterPro"/>
</dbReference>
<dbReference type="EMBL" id="JANLCK010000002">
    <property type="protein sequence ID" value="MCS5725166.1"/>
    <property type="molecule type" value="Genomic_DNA"/>
</dbReference>
<evidence type="ECO:0000259" key="1">
    <source>
        <dbReference type="PROSITE" id="PS51186"/>
    </source>
</evidence>
<sequence>MVNLPWSPDLPIRTPRLELRPHRSADLDDLLVYHSDPEVVRYIPWPVRDRVQTAAALDSRTRQGQVTAEGQWLVLAIELGASEEQAGRVIGEVLLKLDSTTDARGELGYAMTADVAGRGYATEAARAVLRLGFEEFGLHRIVARLDARNDASARLLRRLGLRQEAHFVRDEFFKGEWTDTLVFAMLAEEWEQRENPDGRAGHIPKAL</sequence>
<dbReference type="InterPro" id="IPR051531">
    <property type="entry name" value="N-acetyltransferase"/>
</dbReference>
<feature type="domain" description="N-acetyltransferase" evidence="1">
    <location>
        <begin position="17"/>
        <end position="188"/>
    </location>
</feature>
<comment type="caution">
    <text evidence="2">The sequence shown here is derived from an EMBL/GenBank/DDBJ whole genome shotgun (WGS) entry which is preliminary data.</text>
</comment>
<dbReference type="PANTHER" id="PTHR43792:SF1">
    <property type="entry name" value="N-ACETYLTRANSFERASE DOMAIN-CONTAINING PROTEIN"/>
    <property type="match status" value="1"/>
</dbReference>